<gene>
    <name evidence="9" type="ORF">GSLYS_00008066001</name>
</gene>
<dbReference type="PANTHER" id="PTHR21545">
    <property type="entry name" value="TRANSCRIPTION FACTOR MLR1/2"/>
    <property type="match status" value="1"/>
</dbReference>
<accession>A0AAV2HJ99</accession>
<evidence type="ECO:0000256" key="3">
    <source>
        <dbReference type="ARBA" id="ARBA00023125"/>
    </source>
</evidence>
<feature type="domain" description="HTH psq-type" evidence="8">
    <location>
        <begin position="379"/>
        <end position="431"/>
    </location>
</feature>
<sequence>MPFCLDFYTHGFGRELFRDSVKSYFLSAIPESEVKEEPEPPAQAPVPKQEANRQGYTEEDLDLAVSDVRSGKLGTRRAAMIYGIPRSTLRSKMVKPDPEVIPDDYGDERSELSEMGLYGSARPHGMPGLNLSELGLYGLEHEDSNLLVEHRLSQIRRMHNLNGLNENQPRPAHANHLKLPLLVNVVRKLVHQKLMEIKQNYGRKNFETKSKQSQQESELFSPFGPYLPAFSPFLGTSHNDENLTAPMYKHIMESIYTNMMKEENPIPKPFGKVNESSRIGDTLKDIIAKTISEKMRFRDGSSDESSLQSSPDTSKCTLGKSTERHSVGFTSEISTRKDVKVLNGGCSPPKRMKKDCGKSGMHSSNSHSDSSCPTAKKTRPKRGQYRKYNSQLLMDAVKAVQRGEMSVHRAGSYFGVPHSTLEYKVKERHLLRQKKSRDSQSPSNCKDETPSTTTQSSGTDPSQEEETYTISNALGLTTGKDLGTVAWYQSYLASSSPQHDSIGLHPSLTLNNSASELLIQLQHKVQAKCGGSFPSDSAFELP</sequence>
<evidence type="ECO:0000256" key="5">
    <source>
        <dbReference type="ARBA" id="ARBA00023242"/>
    </source>
</evidence>
<dbReference type="PANTHER" id="PTHR21545:SF13">
    <property type="entry name" value="ECDYSONE-INDUCED PROTEIN 93F, ISOFORM C"/>
    <property type="match status" value="1"/>
</dbReference>
<feature type="compositionally biased region" description="Low complexity" evidence="7">
    <location>
        <begin position="303"/>
        <end position="314"/>
    </location>
</feature>
<feature type="region of interest" description="Disordered" evidence="7">
    <location>
        <begin position="295"/>
        <end position="322"/>
    </location>
</feature>
<dbReference type="InterPro" id="IPR007889">
    <property type="entry name" value="HTH_Psq"/>
</dbReference>
<dbReference type="EMBL" id="CAXITT010000161">
    <property type="protein sequence ID" value="CAL1534106.1"/>
    <property type="molecule type" value="Genomic_DNA"/>
</dbReference>
<dbReference type="GO" id="GO:0003677">
    <property type="term" value="F:DNA binding"/>
    <property type="evidence" value="ECO:0007669"/>
    <property type="project" value="UniProtKB-UniRule"/>
</dbReference>
<keyword evidence="10" id="KW-1185">Reference proteome</keyword>
<evidence type="ECO:0000256" key="1">
    <source>
        <dbReference type="ARBA" id="ARBA00004123"/>
    </source>
</evidence>
<feature type="DNA-binding region" description="H-T-H motif" evidence="6">
    <location>
        <begin position="407"/>
        <end position="427"/>
    </location>
</feature>
<proteinExistence type="predicted"/>
<evidence type="ECO:0000256" key="6">
    <source>
        <dbReference type="PROSITE-ProRule" id="PRU00320"/>
    </source>
</evidence>
<feature type="compositionally biased region" description="Low complexity" evidence="7">
    <location>
        <begin position="359"/>
        <end position="371"/>
    </location>
</feature>
<dbReference type="AlphaFoldDB" id="A0AAV2HJ99"/>
<comment type="subcellular location">
    <subcellularLocation>
        <location evidence="1 6">Nucleus</location>
    </subcellularLocation>
</comment>
<evidence type="ECO:0000256" key="4">
    <source>
        <dbReference type="ARBA" id="ARBA00023163"/>
    </source>
</evidence>
<dbReference type="Proteomes" id="UP001497497">
    <property type="component" value="Unassembled WGS sequence"/>
</dbReference>
<feature type="compositionally biased region" description="Polar residues" evidence="7">
    <location>
        <begin position="439"/>
        <end position="461"/>
    </location>
</feature>
<evidence type="ECO:0000256" key="7">
    <source>
        <dbReference type="SAM" id="MobiDB-lite"/>
    </source>
</evidence>
<dbReference type="FunFam" id="1.10.10.60:FF:000019">
    <property type="entry name" value="Ligand-dependent corepressor isoform 1"/>
    <property type="match status" value="1"/>
</dbReference>
<evidence type="ECO:0000256" key="2">
    <source>
        <dbReference type="ARBA" id="ARBA00023015"/>
    </source>
</evidence>
<keyword evidence="3 6" id="KW-0238">DNA-binding</keyword>
<dbReference type="GO" id="GO:0006357">
    <property type="term" value="P:regulation of transcription by RNA polymerase II"/>
    <property type="evidence" value="ECO:0007669"/>
    <property type="project" value="TreeGrafter"/>
</dbReference>
<dbReference type="SUPFAM" id="SSF46689">
    <property type="entry name" value="Homeodomain-like"/>
    <property type="match status" value="2"/>
</dbReference>
<dbReference type="InterPro" id="IPR009057">
    <property type="entry name" value="Homeodomain-like_sf"/>
</dbReference>
<organism evidence="9 10">
    <name type="scientific">Lymnaea stagnalis</name>
    <name type="common">Great pond snail</name>
    <name type="synonym">Helix stagnalis</name>
    <dbReference type="NCBI Taxonomy" id="6523"/>
    <lineage>
        <taxon>Eukaryota</taxon>
        <taxon>Metazoa</taxon>
        <taxon>Spiralia</taxon>
        <taxon>Lophotrochozoa</taxon>
        <taxon>Mollusca</taxon>
        <taxon>Gastropoda</taxon>
        <taxon>Heterobranchia</taxon>
        <taxon>Euthyneura</taxon>
        <taxon>Panpulmonata</taxon>
        <taxon>Hygrophila</taxon>
        <taxon>Lymnaeoidea</taxon>
        <taxon>Lymnaeidae</taxon>
        <taxon>Lymnaea</taxon>
    </lineage>
</organism>
<feature type="compositionally biased region" description="Basic residues" evidence="7">
    <location>
        <begin position="376"/>
        <end position="385"/>
    </location>
</feature>
<dbReference type="GO" id="GO:0005634">
    <property type="term" value="C:nucleus"/>
    <property type="evidence" value="ECO:0007669"/>
    <property type="project" value="UniProtKB-SubCell"/>
</dbReference>
<feature type="region of interest" description="Disordered" evidence="7">
    <location>
        <begin position="431"/>
        <end position="466"/>
    </location>
</feature>
<feature type="region of interest" description="Disordered" evidence="7">
    <location>
        <begin position="340"/>
        <end position="389"/>
    </location>
</feature>
<keyword evidence="4" id="KW-0804">Transcription</keyword>
<keyword evidence="2" id="KW-0805">Transcription regulation</keyword>
<evidence type="ECO:0000259" key="8">
    <source>
        <dbReference type="PROSITE" id="PS50960"/>
    </source>
</evidence>
<evidence type="ECO:0000313" key="9">
    <source>
        <dbReference type="EMBL" id="CAL1534106.1"/>
    </source>
</evidence>
<evidence type="ECO:0000313" key="10">
    <source>
        <dbReference type="Proteomes" id="UP001497497"/>
    </source>
</evidence>
<reference evidence="9 10" key="1">
    <citation type="submission" date="2024-04" db="EMBL/GenBank/DDBJ databases">
        <authorList>
            <consortium name="Genoscope - CEA"/>
            <person name="William W."/>
        </authorList>
    </citation>
    <scope>NUCLEOTIDE SEQUENCE [LARGE SCALE GENOMIC DNA]</scope>
</reference>
<dbReference type="Pfam" id="PF05225">
    <property type="entry name" value="HTH_psq"/>
    <property type="match status" value="2"/>
</dbReference>
<keyword evidence="5 6" id="KW-0539">Nucleus</keyword>
<feature type="region of interest" description="Disordered" evidence="7">
    <location>
        <begin position="32"/>
        <end position="59"/>
    </location>
</feature>
<feature type="non-terminal residue" evidence="9">
    <location>
        <position position="542"/>
    </location>
</feature>
<protein>
    <recommendedName>
        <fullName evidence="8">HTH psq-type domain-containing protein</fullName>
    </recommendedName>
</protein>
<dbReference type="Gene3D" id="1.10.10.60">
    <property type="entry name" value="Homeodomain-like"/>
    <property type="match status" value="2"/>
</dbReference>
<name>A0AAV2HJ99_LYMST</name>
<dbReference type="PROSITE" id="PS50960">
    <property type="entry name" value="HTH_PSQ"/>
    <property type="match status" value="1"/>
</dbReference>
<comment type="caution">
    <text evidence="9">The sequence shown here is derived from an EMBL/GenBank/DDBJ whole genome shotgun (WGS) entry which is preliminary data.</text>
</comment>